<dbReference type="Pfam" id="PF19054">
    <property type="entry name" value="DUF5753"/>
    <property type="match status" value="1"/>
</dbReference>
<dbReference type="RefSeq" id="WP_382378474.1">
    <property type="nucleotide sequence ID" value="NZ_JBHRZI010000031.1"/>
</dbReference>
<protein>
    <submittedName>
        <fullName evidence="2">Helix-turn-helix domain-containing protein</fullName>
    </submittedName>
</protein>
<evidence type="ECO:0000313" key="2">
    <source>
        <dbReference type="EMBL" id="MFC3896993.1"/>
    </source>
</evidence>
<name>A0ABV8C4Q8_9PSEU</name>
<sequence length="281" mass="32278">MTATISTPCSRELGDELRRLRETCTQFHGRAMAIQLGWDPSKVSDIELGKVRASEIDLVQYLATCGKDIDFVNEFRSRYYNAFDLYFAQVPDNLRTLAMTEAMATKIISLDIMTMPGLVQVEEYARELFVDSHIEAPEDIEKYVRARIERQAIMRKPNRPECLFYVHELALRMRLGSAAVREDQYLRLLFNTHILRIVPTNVVAFRYPCVLYEFEKASPVVFSETDMAQVFAQDKVAVARARRLFQRLDAVALDEEQSRSKLMEYISGLREDSHGSGTDLA</sequence>
<comment type="caution">
    <text evidence="2">The sequence shown here is derived from an EMBL/GenBank/DDBJ whole genome shotgun (WGS) entry which is preliminary data.</text>
</comment>
<reference evidence="3" key="1">
    <citation type="journal article" date="2019" name="Int. J. Syst. Evol. Microbiol.">
        <title>The Global Catalogue of Microorganisms (GCM) 10K type strain sequencing project: providing services to taxonomists for standard genome sequencing and annotation.</title>
        <authorList>
            <consortium name="The Broad Institute Genomics Platform"/>
            <consortium name="The Broad Institute Genome Sequencing Center for Infectious Disease"/>
            <person name="Wu L."/>
            <person name="Ma J."/>
        </authorList>
    </citation>
    <scope>NUCLEOTIDE SEQUENCE [LARGE SCALE GENOMIC DNA]</scope>
    <source>
        <strain evidence="3">CGMCC 4.7405</strain>
    </source>
</reference>
<organism evidence="2 3">
    <name type="scientific">Lentzea rhizosphaerae</name>
    <dbReference type="NCBI Taxonomy" id="2041025"/>
    <lineage>
        <taxon>Bacteria</taxon>
        <taxon>Bacillati</taxon>
        <taxon>Actinomycetota</taxon>
        <taxon>Actinomycetes</taxon>
        <taxon>Pseudonocardiales</taxon>
        <taxon>Pseudonocardiaceae</taxon>
        <taxon>Lentzea</taxon>
    </lineage>
</organism>
<proteinExistence type="predicted"/>
<dbReference type="Proteomes" id="UP001595690">
    <property type="component" value="Unassembled WGS sequence"/>
</dbReference>
<accession>A0ABV8C4Q8</accession>
<feature type="domain" description="DUF5753" evidence="1">
    <location>
        <begin position="94"/>
        <end position="263"/>
    </location>
</feature>
<gene>
    <name evidence="2" type="ORF">ACFOWZ_36415</name>
</gene>
<keyword evidence="3" id="KW-1185">Reference proteome</keyword>
<dbReference type="InterPro" id="IPR043917">
    <property type="entry name" value="DUF5753"/>
</dbReference>
<evidence type="ECO:0000313" key="3">
    <source>
        <dbReference type="Proteomes" id="UP001595690"/>
    </source>
</evidence>
<dbReference type="EMBL" id="JBHRZI010000031">
    <property type="protein sequence ID" value="MFC3896993.1"/>
    <property type="molecule type" value="Genomic_DNA"/>
</dbReference>
<evidence type="ECO:0000259" key="1">
    <source>
        <dbReference type="Pfam" id="PF19054"/>
    </source>
</evidence>
<dbReference type="Pfam" id="PF13560">
    <property type="entry name" value="HTH_31"/>
    <property type="match status" value="1"/>
</dbReference>